<sequence length="318" mass="35945">MSRQPSEKSVRDREAEEPRSLVRLMEEALKMDSHQDDPFAELLAHDSDYDSIQSFLIGSGPTTSDAQHIYHTAYNENQQVAMPTTTLPRYVGSIAGPSEAYYDYFPDSRDIWEPSHHQNHPIVSQPDGSQLAVLGETSMDHSHAGHMGYMNPPHHGNHYVENIHDDHSWIDNIDVQPLTSSGHNISSDDPFHLIQHSNDLEEIDVFPQLPPQSVTFILPSRKRAASDSDDMRQTKYTIVENDDGKPKPKSILKKRTNVLKASRKLTFADEKGLALRHFKEIPTNEGGRQHTPEEVRTFESVIERYVPAEEPSAPINAL</sequence>
<organism evidence="1 2">
    <name type="scientific">Caenorhabditis auriculariae</name>
    <dbReference type="NCBI Taxonomy" id="2777116"/>
    <lineage>
        <taxon>Eukaryota</taxon>
        <taxon>Metazoa</taxon>
        <taxon>Ecdysozoa</taxon>
        <taxon>Nematoda</taxon>
        <taxon>Chromadorea</taxon>
        <taxon>Rhabditida</taxon>
        <taxon>Rhabditina</taxon>
        <taxon>Rhabditomorpha</taxon>
        <taxon>Rhabditoidea</taxon>
        <taxon>Rhabditidae</taxon>
        <taxon>Peloderinae</taxon>
        <taxon>Caenorhabditis</taxon>
    </lineage>
</organism>
<evidence type="ECO:0000313" key="1">
    <source>
        <dbReference type="EMBL" id="CAD6187286.1"/>
    </source>
</evidence>
<keyword evidence="2" id="KW-1185">Reference proteome</keyword>
<dbReference type="EMBL" id="CAJGYM010000006">
    <property type="protein sequence ID" value="CAD6187286.1"/>
    <property type="molecule type" value="Genomic_DNA"/>
</dbReference>
<name>A0A8S1GUC4_9PELO</name>
<evidence type="ECO:0000313" key="2">
    <source>
        <dbReference type="Proteomes" id="UP000835052"/>
    </source>
</evidence>
<accession>A0A8S1GUC4</accession>
<gene>
    <name evidence="1" type="ORF">CAUJ_LOCUS3205</name>
</gene>
<comment type="caution">
    <text evidence="1">The sequence shown here is derived from an EMBL/GenBank/DDBJ whole genome shotgun (WGS) entry which is preliminary data.</text>
</comment>
<dbReference type="Proteomes" id="UP000835052">
    <property type="component" value="Unassembled WGS sequence"/>
</dbReference>
<proteinExistence type="predicted"/>
<protein>
    <submittedName>
        <fullName evidence="1">Uncharacterized protein</fullName>
    </submittedName>
</protein>
<reference evidence="1" key="1">
    <citation type="submission" date="2020-10" db="EMBL/GenBank/DDBJ databases">
        <authorList>
            <person name="Kikuchi T."/>
        </authorList>
    </citation>
    <scope>NUCLEOTIDE SEQUENCE</scope>
    <source>
        <strain evidence="1">NKZ352</strain>
    </source>
</reference>
<dbReference type="AlphaFoldDB" id="A0A8S1GUC4"/>